<proteinExistence type="predicted"/>
<name>A0A0A8YST5_ARUDO</name>
<dbReference type="EMBL" id="GBRH01268289">
    <property type="protein sequence ID" value="JAD29606.1"/>
    <property type="molecule type" value="Transcribed_RNA"/>
</dbReference>
<accession>A0A0A8YST5</accession>
<dbReference type="AlphaFoldDB" id="A0A0A8YST5"/>
<protein>
    <submittedName>
        <fullName evidence="1">Uncharacterized protein</fullName>
    </submittedName>
</protein>
<organism evidence="1">
    <name type="scientific">Arundo donax</name>
    <name type="common">Giant reed</name>
    <name type="synonym">Donax arundinaceus</name>
    <dbReference type="NCBI Taxonomy" id="35708"/>
    <lineage>
        <taxon>Eukaryota</taxon>
        <taxon>Viridiplantae</taxon>
        <taxon>Streptophyta</taxon>
        <taxon>Embryophyta</taxon>
        <taxon>Tracheophyta</taxon>
        <taxon>Spermatophyta</taxon>
        <taxon>Magnoliopsida</taxon>
        <taxon>Liliopsida</taxon>
        <taxon>Poales</taxon>
        <taxon>Poaceae</taxon>
        <taxon>PACMAD clade</taxon>
        <taxon>Arundinoideae</taxon>
        <taxon>Arundineae</taxon>
        <taxon>Arundo</taxon>
    </lineage>
</organism>
<reference evidence="1" key="2">
    <citation type="journal article" date="2015" name="Data Brief">
        <title>Shoot transcriptome of the giant reed, Arundo donax.</title>
        <authorList>
            <person name="Barrero R.A."/>
            <person name="Guerrero F.D."/>
            <person name="Moolhuijzen P."/>
            <person name="Goolsby J.A."/>
            <person name="Tidwell J."/>
            <person name="Bellgard S.E."/>
            <person name="Bellgard M.I."/>
        </authorList>
    </citation>
    <scope>NUCLEOTIDE SEQUENCE</scope>
    <source>
        <tissue evidence="1">Shoot tissue taken approximately 20 cm above the soil surface</tissue>
    </source>
</reference>
<evidence type="ECO:0000313" key="1">
    <source>
        <dbReference type="EMBL" id="JAD29606.1"/>
    </source>
</evidence>
<reference evidence="1" key="1">
    <citation type="submission" date="2014-09" db="EMBL/GenBank/DDBJ databases">
        <authorList>
            <person name="Magalhaes I.L.F."/>
            <person name="Oliveira U."/>
            <person name="Santos F.R."/>
            <person name="Vidigal T.H.D.A."/>
            <person name="Brescovit A.D."/>
            <person name="Santos A.J."/>
        </authorList>
    </citation>
    <scope>NUCLEOTIDE SEQUENCE</scope>
    <source>
        <tissue evidence="1">Shoot tissue taken approximately 20 cm above the soil surface</tissue>
    </source>
</reference>
<sequence>MLIPFLDMGMLIMLICYPTLSFDGSTLFDHNTLSYVALFNVF</sequence>